<dbReference type="GO" id="GO:0003676">
    <property type="term" value="F:nucleic acid binding"/>
    <property type="evidence" value="ECO:0007669"/>
    <property type="project" value="InterPro"/>
</dbReference>
<dbReference type="EMBL" id="JAMSHJ010000001">
    <property type="protein sequence ID" value="KAI5444714.1"/>
    <property type="molecule type" value="Genomic_DNA"/>
</dbReference>
<dbReference type="SUPFAM" id="SSF54928">
    <property type="entry name" value="RNA-binding domain, RBD"/>
    <property type="match status" value="1"/>
</dbReference>
<dbReference type="Proteomes" id="UP001058974">
    <property type="component" value="Chromosome 1"/>
</dbReference>
<evidence type="ECO:0000313" key="3">
    <source>
        <dbReference type="Proteomes" id="UP001058974"/>
    </source>
</evidence>
<organism evidence="2 3">
    <name type="scientific">Pisum sativum</name>
    <name type="common">Garden pea</name>
    <name type="synonym">Lathyrus oleraceus</name>
    <dbReference type="NCBI Taxonomy" id="3888"/>
    <lineage>
        <taxon>Eukaryota</taxon>
        <taxon>Viridiplantae</taxon>
        <taxon>Streptophyta</taxon>
        <taxon>Embryophyta</taxon>
        <taxon>Tracheophyta</taxon>
        <taxon>Spermatophyta</taxon>
        <taxon>Magnoliopsida</taxon>
        <taxon>eudicotyledons</taxon>
        <taxon>Gunneridae</taxon>
        <taxon>Pentapetalae</taxon>
        <taxon>rosids</taxon>
        <taxon>fabids</taxon>
        <taxon>Fabales</taxon>
        <taxon>Fabaceae</taxon>
        <taxon>Papilionoideae</taxon>
        <taxon>50 kb inversion clade</taxon>
        <taxon>NPAAA clade</taxon>
        <taxon>Hologalegina</taxon>
        <taxon>IRL clade</taxon>
        <taxon>Fabeae</taxon>
        <taxon>Lathyrus</taxon>
    </lineage>
</organism>
<evidence type="ECO:0000313" key="2">
    <source>
        <dbReference type="EMBL" id="KAI5444714.1"/>
    </source>
</evidence>
<proteinExistence type="predicted"/>
<dbReference type="InterPro" id="IPR035979">
    <property type="entry name" value="RBD_domain_sf"/>
</dbReference>
<accession>A0A9D5BJF3</accession>
<feature type="compositionally biased region" description="Polar residues" evidence="1">
    <location>
        <begin position="42"/>
        <end position="57"/>
    </location>
</feature>
<dbReference type="Gramene" id="Psat01G0311500-T1">
    <property type="protein sequence ID" value="KAI5444714.1"/>
    <property type="gene ID" value="KIW84_013115"/>
</dbReference>
<evidence type="ECO:0008006" key="4">
    <source>
        <dbReference type="Google" id="ProtNLM"/>
    </source>
</evidence>
<keyword evidence="3" id="KW-1185">Reference proteome</keyword>
<evidence type="ECO:0000256" key="1">
    <source>
        <dbReference type="SAM" id="MobiDB-lite"/>
    </source>
</evidence>
<comment type="caution">
    <text evidence="2">The sequence shown here is derived from an EMBL/GenBank/DDBJ whole genome shotgun (WGS) entry which is preliminary data.</text>
</comment>
<feature type="region of interest" description="Disordered" evidence="1">
    <location>
        <begin position="42"/>
        <end position="61"/>
    </location>
</feature>
<sequence>MDLSSQKVKLIVGEGCSHRGGYSGLALDDTFGDGSQRPGQTLVSFSPNFKHTSPSQSRGRKWDHVKPRRRRTWDNVRSNKTIGGRSAEVSTFFFTSFLEEMRPKEMYDELKGFDDIDEIIIPLEKYIGGRRYGFVIVFNVQDERLLAAKLDNIFVGNQKLLVNLQDSQGVKVER</sequence>
<protein>
    <recommendedName>
        <fullName evidence="4">RRM domain-containing protein</fullName>
    </recommendedName>
</protein>
<gene>
    <name evidence="2" type="ORF">KIW84_013115</name>
</gene>
<reference evidence="2 3" key="1">
    <citation type="journal article" date="2022" name="Nat. Genet.">
        <title>Improved pea reference genome and pan-genome highlight genomic features and evolutionary characteristics.</title>
        <authorList>
            <person name="Yang T."/>
            <person name="Liu R."/>
            <person name="Luo Y."/>
            <person name="Hu S."/>
            <person name="Wang D."/>
            <person name="Wang C."/>
            <person name="Pandey M.K."/>
            <person name="Ge S."/>
            <person name="Xu Q."/>
            <person name="Li N."/>
            <person name="Li G."/>
            <person name="Huang Y."/>
            <person name="Saxena R.K."/>
            <person name="Ji Y."/>
            <person name="Li M."/>
            <person name="Yan X."/>
            <person name="He Y."/>
            <person name="Liu Y."/>
            <person name="Wang X."/>
            <person name="Xiang C."/>
            <person name="Varshney R.K."/>
            <person name="Ding H."/>
            <person name="Gao S."/>
            <person name="Zong X."/>
        </authorList>
    </citation>
    <scope>NUCLEOTIDE SEQUENCE [LARGE SCALE GENOMIC DNA]</scope>
    <source>
        <strain evidence="2 3">cv. Zhongwan 6</strain>
    </source>
</reference>
<name>A0A9D5BJF3_PEA</name>
<dbReference type="AlphaFoldDB" id="A0A9D5BJF3"/>